<protein>
    <submittedName>
        <fullName evidence="1">Alpha/Beta hydrolase protein</fullName>
    </submittedName>
</protein>
<keyword evidence="2" id="KW-1185">Reference proteome</keyword>
<proteinExistence type="predicted"/>
<organism evidence="1 2">
    <name type="scientific">Vararia minispora EC-137</name>
    <dbReference type="NCBI Taxonomy" id="1314806"/>
    <lineage>
        <taxon>Eukaryota</taxon>
        <taxon>Fungi</taxon>
        <taxon>Dikarya</taxon>
        <taxon>Basidiomycota</taxon>
        <taxon>Agaricomycotina</taxon>
        <taxon>Agaricomycetes</taxon>
        <taxon>Russulales</taxon>
        <taxon>Lachnocladiaceae</taxon>
        <taxon>Vararia</taxon>
    </lineage>
</organism>
<accession>A0ACB8QGE5</accession>
<dbReference type="EMBL" id="MU273600">
    <property type="protein sequence ID" value="KAI0030911.1"/>
    <property type="molecule type" value="Genomic_DNA"/>
</dbReference>
<name>A0ACB8QGE5_9AGAM</name>
<reference evidence="1" key="2">
    <citation type="journal article" date="2022" name="New Phytol.">
        <title>Evolutionary transition to the ectomycorrhizal habit in the genomes of a hyperdiverse lineage of mushroom-forming fungi.</title>
        <authorList>
            <person name="Looney B."/>
            <person name="Miyauchi S."/>
            <person name="Morin E."/>
            <person name="Drula E."/>
            <person name="Courty P.E."/>
            <person name="Kohler A."/>
            <person name="Kuo A."/>
            <person name="LaButti K."/>
            <person name="Pangilinan J."/>
            <person name="Lipzen A."/>
            <person name="Riley R."/>
            <person name="Andreopoulos W."/>
            <person name="He G."/>
            <person name="Johnson J."/>
            <person name="Nolan M."/>
            <person name="Tritt A."/>
            <person name="Barry K.W."/>
            <person name="Grigoriev I.V."/>
            <person name="Nagy L.G."/>
            <person name="Hibbett D."/>
            <person name="Henrissat B."/>
            <person name="Matheny P.B."/>
            <person name="Labbe J."/>
            <person name="Martin F.M."/>
        </authorList>
    </citation>
    <scope>NUCLEOTIDE SEQUENCE</scope>
    <source>
        <strain evidence="1">EC-137</strain>
    </source>
</reference>
<feature type="non-terminal residue" evidence="1">
    <location>
        <position position="1"/>
    </location>
</feature>
<reference evidence="1" key="1">
    <citation type="submission" date="2021-02" db="EMBL/GenBank/DDBJ databases">
        <authorList>
            <consortium name="DOE Joint Genome Institute"/>
            <person name="Ahrendt S."/>
            <person name="Looney B.P."/>
            <person name="Miyauchi S."/>
            <person name="Morin E."/>
            <person name="Drula E."/>
            <person name="Courty P.E."/>
            <person name="Chicoki N."/>
            <person name="Fauchery L."/>
            <person name="Kohler A."/>
            <person name="Kuo A."/>
            <person name="Labutti K."/>
            <person name="Pangilinan J."/>
            <person name="Lipzen A."/>
            <person name="Riley R."/>
            <person name="Andreopoulos W."/>
            <person name="He G."/>
            <person name="Johnson J."/>
            <person name="Barry K.W."/>
            <person name="Grigoriev I.V."/>
            <person name="Nagy L."/>
            <person name="Hibbett D."/>
            <person name="Henrissat B."/>
            <person name="Matheny P.B."/>
            <person name="Labbe J."/>
            <person name="Martin F."/>
        </authorList>
    </citation>
    <scope>NUCLEOTIDE SEQUENCE</scope>
    <source>
        <strain evidence="1">EC-137</strain>
    </source>
</reference>
<gene>
    <name evidence="1" type="ORF">K488DRAFT_18751</name>
</gene>
<comment type="caution">
    <text evidence="1">The sequence shown here is derived from an EMBL/GenBank/DDBJ whole genome shotgun (WGS) entry which is preliminary data.</text>
</comment>
<dbReference type="Proteomes" id="UP000814128">
    <property type="component" value="Unassembled WGS sequence"/>
</dbReference>
<evidence type="ECO:0000313" key="1">
    <source>
        <dbReference type="EMBL" id="KAI0030911.1"/>
    </source>
</evidence>
<evidence type="ECO:0000313" key="2">
    <source>
        <dbReference type="Proteomes" id="UP000814128"/>
    </source>
</evidence>
<keyword evidence="1" id="KW-0378">Hydrolase</keyword>
<sequence length="212" mass="23109">ITVFADPLQRIRTGLTARKPIIIGNTEDDGTFFTFGQTNLTAFLHSTIGGLVPADVVRSLYPGMNDTEIIADAIRDLVFRCPASLWGAAFVESGVPDVFRYSYGDIFMSRRRPVLILMICKGAIFADTQVFPGAGAWHASELPELFGTFNASTATPNEVTLSSTFQAAFANFIKDPTSSPARGWPKYVPGNSTQTLAKIAYMDNVKPNDFVQ</sequence>
<feature type="non-terminal residue" evidence="1">
    <location>
        <position position="212"/>
    </location>
</feature>